<dbReference type="PANTHER" id="PTHR35337:SF1">
    <property type="entry name" value="SLR1478 PROTEIN"/>
    <property type="match status" value="1"/>
</dbReference>
<dbReference type="PANTHER" id="PTHR35337">
    <property type="entry name" value="SLR1478 PROTEIN"/>
    <property type="match status" value="1"/>
</dbReference>
<feature type="transmembrane region" description="Helical" evidence="1">
    <location>
        <begin position="284"/>
        <end position="304"/>
    </location>
</feature>
<keyword evidence="1" id="KW-1133">Transmembrane helix</keyword>
<reference evidence="2 3" key="1">
    <citation type="journal article" date="2020" name="Syst. Appl. Microbiol.">
        <title>Alienimonas chondri sp. nov., a novel planctomycete isolated from the biofilm of the red alga Chondrus crispus.</title>
        <authorList>
            <person name="Vitorino I."/>
            <person name="Albuquerque L."/>
            <person name="Wiegand S."/>
            <person name="Kallscheuer N."/>
            <person name="da Costa M.S."/>
            <person name="Lobo-da-Cunha A."/>
            <person name="Jogler C."/>
            <person name="Lage O.M."/>
        </authorList>
    </citation>
    <scope>NUCLEOTIDE SEQUENCE [LARGE SCALE GENOMIC DNA]</scope>
    <source>
        <strain evidence="2 3">LzC2</strain>
    </source>
</reference>
<feature type="transmembrane region" description="Helical" evidence="1">
    <location>
        <begin position="207"/>
        <end position="225"/>
    </location>
</feature>
<comment type="caution">
    <text evidence="2">The sequence shown here is derived from an EMBL/GenBank/DDBJ whole genome shotgun (WGS) entry which is preliminary data.</text>
</comment>
<keyword evidence="3" id="KW-1185">Reference proteome</keyword>
<evidence type="ECO:0000256" key="1">
    <source>
        <dbReference type="SAM" id="Phobius"/>
    </source>
</evidence>
<organism evidence="2 3">
    <name type="scientific">Alienimonas chondri</name>
    <dbReference type="NCBI Taxonomy" id="2681879"/>
    <lineage>
        <taxon>Bacteria</taxon>
        <taxon>Pseudomonadati</taxon>
        <taxon>Planctomycetota</taxon>
        <taxon>Planctomycetia</taxon>
        <taxon>Planctomycetales</taxon>
        <taxon>Planctomycetaceae</taxon>
        <taxon>Alienimonas</taxon>
    </lineage>
</organism>
<dbReference type="Proteomes" id="UP000609651">
    <property type="component" value="Unassembled WGS sequence"/>
</dbReference>
<dbReference type="EMBL" id="WTPX01000138">
    <property type="protein sequence ID" value="NNJ27296.1"/>
    <property type="molecule type" value="Genomic_DNA"/>
</dbReference>
<evidence type="ECO:0008006" key="4">
    <source>
        <dbReference type="Google" id="ProtNLM"/>
    </source>
</evidence>
<feature type="transmembrane region" description="Helical" evidence="1">
    <location>
        <begin position="107"/>
        <end position="128"/>
    </location>
</feature>
<protein>
    <recommendedName>
        <fullName evidence="4">Stage II sporulation protein M</fullName>
    </recommendedName>
</protein>
<gene>
    <name evidence="2" type="ORF">LzC2_33980</name>
</gene>
<dbReference type="InterPro" id="IPR002798">
    <property type="entry name" value="SpoIIM-like"/>
</dbReference>
<evidence type="ECO:0000313" key="3">
    <source>
        <dbReference type="Proteomes" id="UP000609651"/>
    </source>
</evidence>
<feature type="transmembrane region" description="Helical" evidence="1">
    <location>
        <begin position="310"/>
        <end position="329"/>
    </location>
</feature>
<feature type="transmembrane region" description="Helical" evidence="1">
    <location>
        <begin position="245"/>
        <end position="263"/>
    </location>
</feature>
<name>A0ABX1VGV6_9PLAN</name>
<sequence>MTKRAFLAARRPRWERFHELLDRFDRRSLRGRTAAEAAELSRGLRELAADLATVRAHGWGERLDGYLNTLLGKGHTAFYAAPPSPVAGFVRYLTRGFPRVFRKNGRFFLVAAALFFGPFFASWAAVAAKPELANRILPAEQQAMFDEMYAEDGALDPDGAAEDGRSAFDFGDYSQERSGMAGFYVQHNVGIALKCFALGVTLGAGTIYVLLQNGLFLGAVFGYAGTSGNGERLYSFAVTHGSFELTAIAVAGGAGLMLGDALLHPGRRSRLGSLMVRGREAIQVAAGAAAMLVIAAGLEAFWSPAPIAPAIKYAVGASLWVAVFAWLLLAGRGGPADVPEATR</sequence>
<proteinExistence type="predicted"/>
<dbReference type="Pfam" id="PF01944">
    <property type="entry name" value="SpoIIM"/>
    <property type="match status" value="1"/>
</dbReference>
<evidence type="ECO:0000313" key="2">
    <source>
        <dbReference type="EMBL" id="NNJ27296.1"/>
    </source>
</evidence>
<keyword evidence="1" id="KW-0472">Membrane</keyword>
<keyword evidence="1" id="KW-0812">Transmembrane</keyword>
<accession>A0ABX1VGV6</accession>
<dbReference type="RefSeq" id="WP_171189193.1">
    <property type="nucleotide sequence ID" value="NZ_WTPX01000138.1"/>
</dbReference>